<feature type="transmembrane region" description="Helical" evidence="10">
    <location>
        <begin position="124"/>
        <end position="143"/>
    </location>
</feature>
<feature type="transmembrane region" description="Helical" evidence="10">
    <location>
        <begin position="208"/>
        <end position="227"/>
    </location>
</feature>
<gene>
    <name evidence="11" type="ORF">GAYE_SCF07G2899</name>
</gene>
<evidence type="ECO:0000256" key="9">
    <source>
        <dbReference type="ARBA" id="ARBA00023136"/>
    </source>
</evidence>
<feature type="transmembrane region" description="Helical" evidence="10">
    <location>
        <begin position="338"/>
        <end position="357"/>
    </location>
</feature>
<dbReference type="GO" id="GO:0006487">
    <property type="term" value="P:protein N-linked glycosylation"/>
    <property type="evidence" value="ECO:0007669"/>
    <property type="project" value="TreeGrafter"/>
</dbReference>
<proteinExistence type="inferred from homology"/>
<comment type="pathway">
    <text evidence="2">Protein modification; protein glycosylation.</text>
</comment>
<dbReference type="Pfam" id="PF03901">
    <property type="entry name" value="Glyco_transf_22"/>
    <property type="match status" value="1"/>
</dbReference>
<feature type="transmembrane region" description="Helical" evidence="10">
    <location>
        <begin position="72"/>
        <end position="89"/>
    </location>
</feature>
<dbReference type="EMBL" id="JANCYU010000027">
    <property type="protein sequence ID" value="KAK4524995.1"/>
    <property type="molecule type" value="Genomic_DNA"/>
</dbReference>
<dbReference type="GO" id="GO:0000026">
    <property type="term" value="F:alpha-1,2-mannosyltransferase activity"/>
    <property type="evidence" value="ECO:0007669"/>
    <property type="project" value="TreeGrafter"/>
</dbReference>
<sequence>MKQLGPSLLHVGSPRLWIVFLLCVVVRVIAALFLSISDCDETFNYWEPLHFILHGFGFQTWEYSPQFRLRSYAYLLIYAFFGKIFSFFASEGNKTGQFFFIRILVGVLDAISETCLYKSVSRKFGASTGFLFFLFSLLSPGMFISTSSILPSSFSLILFNFALSCWIDRKWQSAVSFIAIASLWGWPFVAVLGIPLAFHVLYVKGFGYFFKISLFLAIFNLIPLFIIDSYFYGKPTIAPLQLILYNVFPKEGKGSQLFGVEPWYYYVLNLLLNFNLLSLLAFVFLPVCSIIFRLKATTLLWNNKVQWIESLWYCSPLYLWSMIFLFQPHKEERFFFPVYSLICLSSAICFHSLLRMFNRIPEWLKNKRIFARFCWKKSKLSVENWFALCFLLLFLCLSLGRNIMLIRGYRAPLIIYRNFARREFHNDFKEYNFCIGKEWYRFMSHFFIPSRQIRVRWIPCGFDGILPQYFEESGIPKGTRNLPLHMNDENRAVPEQFFYSLLSCDCFVDYESSSNPPHELTKDAYPVLSVPFLDSSLTPRYVRVFYIPFISNRAVYGRYVLYVLNNL</sequence>
<feature type="transmembrane region" description="Helical" evidence="10">
    <location>
        <begin position="385"/>
        <end position="404"/>
    </location>
</feature>
<evidence type="ECO:0000256" key="7">
    <source>
        <dbReference type="ARBA" id="ARBA00022824"/>
    </source>
</evidence>
<evidence type="ECO:0000256" key="2">
    <source>
        <dbReference type="ARBA" id="ARBA00004922"/>
    </source>
</evidence>
<keyword evidence="6 10" id="KW-0812">Transmembrane</keyword>
<keyword evidence="4 10" id="KW-0328">Glycosyltransferase</keyword>
<organism evidence="11 12">
    <name type="scientific">Galdieria yellowstonensis</name>
    <dbReference type="NCBI Taxonomy" id="3028027"/>
    <lineage>
        <taxon>Eukaryota</taxon>
        <taxon>Rhodophyta</taxon>
        <taxon>Bangiophyceae</taxon>
        <taxon>Galdieriales</taxon>
        <taxon>Galdieriaceae</taxon>
        <taxon>Galdieria</taxon>
    </lineage>
</organism>
<evidence type="ECO:0000313" key="11">
    <source>
        <dbReference type="EMBL" id="KAK4524995.1"/>
    </source>
</evidence>
<dbReference type="InterPro" id="IPR005599">
    <property type="entry name" value="GPI_mannosylTrfase"/>
</dbReference>
<evidence type="ECO:0000256" key="6">
    <source>
        <dbReference type="ARBA" id="ARBA00022692"/>
    </source>
</evidence>
<feature type="transmembrane region" description="Helical" evidence="10">
    <location>
        <begin position="174"/>
        <end position="202"/>
    </location>
</feature>
<dbReference type="GO" id="GO:0005789">
    <property type="term" value="C:endoplasmic reticulum membrane"/>
    <property type="evidence" value="ECO:0007669"/>
    <property type="project" value="UniProtKB-SubCell"/>
</dbReference>
<keyword evidence="12" id="KW-1185">Reference proteome</keyword>
<comment type="subcellular location">
    <subcellularLocation>
        <location evidence="1 10">Endoplasmic reticulum membrane</location>
        <topology evidence="1 10">Multi-pass membrane protein</topology>
    </subcellularLocation>
</comment>
<reference evidence="11 12" key="1">
    <citation type="submission" date="2022-07" db="EMBL/GenBank/DDBJ databases">
        <title>Genome-wide signatures of adaptation to extreme environments.</title>
        <authorList>
            <person name="Cho C.H."/>
            <person name="Yoon H.S."/>
        </authorList>
    </citation>
    <scope>NUCLEOTIDE SEQUENCE [LARGE SCALE GENOMIC DNA]</scope>
    <source>
        <strain evidence="11 12">108.79 E11</strain>
    </source>
</reference>
<evidence type="ECO:0000256" key="4">
    <source>
        <dbReference type="ARBA" id="ARBA00022676"/>
    </source>
</evidence>
<evidence type="ECO:0000256" key="10">
    <source>
        <dbReference type="RuleBase" id="RU363075"/>
    </source>
</evidence>
<evidence type="ECO:0000313" key="12">
    <source>
        <dbReference type="Proteomes" id="UP001300502"/>
    </source>
</evidence>
<keyword evidence="5" id="KW-0808">Transferase</keyword>
<protein>
    <recommendedName>
        <fullName evidence="10">Mannosyltransferase</fullName>
        <ecNumber evidence="10">2.4.1.-</ecNumber>
    </recommendedName>
</protein>
<name>A0AAV9IC18_9RHOD</name>
<feature type="transmembrane region" description="Helical" evidence="10">
    <location>
        <begin position="263"/>
        <end position="285"/>
    </location>
</feature>
<keyword evidence="8 10" id="KW-1133">Transmembrane helix</keyword>
<evidence type="ECO:0000256" key="5">
    <source>
        <dbReference type="ARBA" id="ARBA00022679"/>
    </source>
</evidence>
<dbReference type="PANTHER" id="PTHR22760:SF2">
    <property type="entry name" value="ALPHA-1,2-MANNOSYLTRANSFERASE ALG9"/>
    <property type="match status" value="1"/>
</dbReference>
<dbReference type="Proteomes" id="UP001300502">
    <property type="component" value="Unassembled WGS sequence"/>
</dbReference>
<accession>A0AAV9IC18</accession>
<keyword evidence="7 10" id="KW-0256">Endoplasmic reticulum</keyword>
<comment type="caution">
    <text evidence="11">The sequence shown here is derived from an EMBL/GenBank/DDBJ whole genome shotgun (WGS) entry which is preliminary data.</text>
</comment>
<comment type="similarity">
    <text evidence="3 10">Belongs to the glycosyltransferase 22 family.</text>
</comment>
<keyword evidence="9 10" id="KW-0472">Membrane</keyword>
<evidence type="ECO:0000256" key="8">
    <source>
        <dbReference type="ARBA" id="ARBA00022989"/>
    </source>
</evidence>
<evidence type="ECO:0000256" key="3">
    <source>
        <dbReference type="ARBA" id="ARBA00007063"/>
    </source>
</evidence>
<dbReference type="PANTHER" id="PTHR22760">
    <property type="entry name" value="GLYCOSYLTRANSFERASE"/>
    <property type="match status" value="1"/>
</dbReference>
<dbReference type="AlphaFoldDB" id="A0AAV9IC18"/>
<feature type="transmembrane region" description="Helical" evidence="10">
    <location>
        <begin position="16"/>
        <end position="36"/>
    </location>
</feature>
<feature type="transmembrane region" description="Helical" evidence="10">
    <location>
        <begin position="305"/>
        <end position="326"/>
    </location>
</feature>
<dbReference type="EC" id="2.4.1.-" evidence="10"/>
<evidence type="ECO:0000256" key="1">
    <source>
        <dbReference type="ARBA" id="ARBA00004477"/>
    </source>
</evidence>
<feature type="transmembrane region" description="Helical" evidence="10">
    <location>
        <begin position="95"/>
        <end position="112"/>
    </location>
</feature>